<evidence type="ECO:0008006" key="4">
    <source>
        <dbReference type="Google" id="ProtNLM"/>
    </source>
</evidence>
<gene>
    <name evidence="2" type="ORF">AM588_10000763</name>
</gene>
<evidence type="ECO:0000313" key="3">
    <source>
        <dbReference type="Proteomes" id="UP000054636"/>
    </source>
</evidence>
<dbReference type="AlphaFoldDB" id="A0A0W8CL51"/>
<organism evidence="2 3">
    <name type="scientific">Phytophthora nicotianae</name>
    <name type="common">Potato buckeye rot agent</name>
    <name type="synonym">Phytophthora parasitica</name>
    <dbReference type="NCBI Taxonomy" id="4792"/>
    <lineage>
        <taxon>Eukaryota</taxon>
        <taxon>Sar</taxon>
        <taxon>Stramenopiles</taxon>
        <taxon>Oomycota</taxon>
        <taxon>Peronosporomycetes</taxon>
        <taxon>Peronosporales</taxon>
        <taxon>Peronosporaceae</taxon>
        <taxon>Phytophthora</taxon>
    </lineage>
</organism>
<protein>
    <recommendedName>
        <fullName evidence="4">CCHC-type domain-containing protein</fullName>
    </recommendedName>
</protein>
<feature type="compositionally biased region" description="Basic and acidic residues" evidence="1">
    <location>
        <begin position="222"/>
        <end position="232"/>
    </location>
</feature>
<feature type="region of interest" description="Disordered" evidence="1">
    <location>
        <begin position="113"/>
        <end position="155"/>
    </location>
</feature>
<sequence length="359" mass="40561">MYSRRLRQGEGVMDYVSDLQRMRCELERMDLSLPAGETASIVLSNAVSVYPSIANEHTQRVSRLRGCYDRDQRVQDAVNLLLVAERTAQEQQDCGSRDNGRGIQRQVNVVTHHGAGGNQQNQGNNRQQQGGKRRHSGNNGQGNSKKKRSEEDVRKRRTEIEELKRTTECKSCHKRGHWWKECPKRQSTNLEEISSMATAVLRCVERADDTESSSRTVNQDSSAERPQADIVDTHPVRVNQKRQHKEAHSYSKIYTRHELAALVGQDVEERLARARDTQREDESIEYSPTSPPDNEDEDEREGSGLSIVRRVLTVANVGAEAVPAEEIKWILDSGAQNFSKEQPALSSVLVSLDPTYCLL</sequence>
<accession>A0A0W8CL51</accession>
<feature type="region of interest" description="Disordered" evidence="1">
    <location>
        <begin position="272"/>
        <end position="302"/>
    </location>
</feature>
<comment type="caution">
    <text evidence="2">The sequence shown here is derived from an EMBL/GenBank/DDBJ whole genome shotgun (WGS) entry which is preliminary data.</text>
</comment>
<feature type="compositionally biased region" description="Low complexity" evidence="1">
    <location>
        <begin position="118"/>
        <end position="130"/>
    </location>
</feature>
<feature type="region of interest" description="Disordered" evidence="1">
    <location>
        <begin position="206"/>
        <end position="232"/>
    </location>
</feature>
<feature type="compositionally biased region" description="Basic and acidic residues" evidence="1">
    <location>
        <begin position="272"/>
        <end position="281"/>
    </location>
</feature>
<name>A0A0W8CL51_PHYNI</name>
<dbReference type="Proteomes" id="UP000054636">
    <property type="component" value="Unassembled WGS sequence"/>
</dbReference>
<evidence type="ECO:0000256" key="1">
    <source>
        <dbReference type="SAM" id="MobiDB-lite"/>
    </source>
</evidence>
<dbReference type="EMBL" id="LNFP01001866">
    <property type="protein sequence ID" value="KUF84830.1"/>
    <property type="molecule type" value="Genomic_DNA"/>
</dbReference>
<evidence type="ECO:0000313" key="2">
    <source>
        <dbReference type="EMBL" id="KUF84830.1"/>
    </source>
</evidence>
<reference evidence="2 3" key="1">
    <citation type="submission" date="2015-11" db="EMBL/GenBank/DDBJ databases">
        <title>Genomes and virulence difference between two physiological races of Phytophthora nicotianae.</title>
        <authorList>
            <person name="Liu H."/>
            <person name="Ma X."/>
            <person name="Yu H."/>
            <person name="Fang D."/>
            <person name="Li Y."/>
            <person name="Wang X."/>
            <person name="Wang W."/>
            <person name="Dong Y."/>
            <person name="Xiao B."/>
        </authorList>
    </citation>
    <scope>NUCLEOTIDE SEQUENCE [LARGE SCALE GENOMIC DNA]</scope>
    <source>
        <strain evidence="3">race 1</strain>
    </source>
</reference>
<proteinExistence type="predicted"/>